<reference evidence="3" key="1">
    <citation type="submission" date="2016-10" db="EMBL/GenBank/DDBJ databases">
        <authorList>
            <person name="Varghese N."/>
            <person name="Submissions S."/>
        </authorList>
    </citation>
    <scope>NUCLEOTIDE SEQUENCE [LARGE SCALE GENOMIC DNA]</scope>
    <source>
        <strain evidence="3">B48,IBRC-M 10115,DSM 25386,CECT 8001</strain>
    </source>
</reference>
<dbReference type="EMBL" id="FOBW01000001">
    <property type="protein sequence ID" value="SEM12312.1"/>
    <property type="molecule type" value="Genomic_DNA"/>
</dbReference>
<feature type="chain" id="PRO_5011731879" description="DUF3888 domain-containing protein" evidence="1">
    <location>
        <begin position="25"/>
        <end position="128"/>
    </location>
</feature>
<feature type="signal peptide" evidence="1">
    <location>
        <begin position="1"/>
        <end position="24"/>
    </location>
</feature>
<proteinExistence type="predicted"/>
<keyword evidence="3" id="KW-1185">Reference proteome</keyword>
<evidence type="ECO:0008006" key="4">
    <source>
        <dbReference type="Google" id="ProtNLM"/>
    </source>
</evidence>
<dbReference type="Proteomes" id="UP000198553">
    <property type="component" value="Unassembled WGS sequence"/>
</dbReference>
<evidence type="ECO:0000313" key="3">
    <source>
        <dbReference type="Proteomes" id="UP000198553"/>
    </source>
</evidence>
<protein>
    <recommendedName>
        <fullName evidence="4">DUF3888 domain-containing protein</fullName>
    </recommendedName>
</protein>
<evidence type="ECO:0000313" key="2">
    <source>
        <dbReference type="EMBL" id="SEM12312.1"/>
    </source>
</evidence>
<dbReference type="RefSeq" id="WP_090740101.1">
    <property type="nucleotide sequence ID" value="NZ_FOBW01000001.1"/>
</dbReference>
<evidence type="ECO:0000256" key="1">
    <source>
        <dbReference type="SAM" id="SignalP"/>
    </source>
</evidence>
<organism evidence="2 3">
    <name type="scientific">Mesobacillus persicus</name>
    <dbReference type="NCBI Taxonomy" id="930146"/>
    <lineage>
        <taxon>Bacteria</taxon>
        <taxon>Bacillati</taxon>
        <taxon>Bacillota</taxon>
        <taxon>Bacilli</taxon>
        <taxon>Bacillales</taxon>
        <taxon>Bacillaceae</taxon>
        <taxon>Mesobacillus</taxon>
    </lineage>
</organism>
<sequence length="128" mass="14150">MKKTVVFITVLFFITCLMMNNSSASDHLEKDDLENVTISLLHPAVVQSLKKHYGGITQFENLELVKIVPRQTPADLKDDSAFKSPGSVYDLTVQLVAIVGEGKKEGVTIILSNEFSKNGFEVVSFETD</sequence>
<dbReference type="STRING" id="930146.SAMN05192533_10198"/>
<name>A0A1H7VSH5_9BACI</name>
<accession>A0A1H7VSH5</accession>
<dbReference type="AlphaFoldDB" id="A0A1H7VSH5"/>
<keyword evidence="1" id="KW-0732">Signal</keyword>
<dbReference type="OrthoDB" id="9834309at2"/>
<gene>
    <name evidence="2" type="ORF">SAMN05192533_10198</name>
</gene>